<comment type="cofactor">
    <cofactor evidence="1">
        <name>Mn(2+)</name>
        <dbReference type="ChEBI" id="CHEBI:29035"/>
    </cofactor>
</comment>
<dbReference type="InterPro" id="IPR058047">
    <property type="entry name" value="CPSase_preATP-grasp"/>
</dbReference>
<feature type="domain" description="ATP-grasp" evidence="19">
    <location>
        <begin position="676"/>
        <end position="867"/>
    </location>
</feature>
<comment type="catalytic activity">
    <reaction evidence="15">
        <text>hydrogencarbonate + NH4(+) + 2 ATP = carbamoyl phosphate + 2 ADP + phosphate + 2 H(+)</text>
        <dbReference type="Rhea" id="RHEA:18029"/>
        <dbReference type="ChEBI" id="CHEBI:15378"/>
        <dbReference type="ChEBI" id="CHEBI:17544"/>
        <dbReference type="ChEBI" id="CHEBI:28938"/>
        <dbReference type="ChEBI" id="CHEBI:30616"/>
        <dbReference type="ChEBI" id="CHEBI:43474"/>
        <dbReference type="ChEBI" id="CHEBI:58228"/>
        <dbReference type="ChEBI" id="CHEBI:456216"/>
        <dbReference type="EC" id="6.3.4.16"/>
    </reaction>
</comment>
<evidence type="ECO:0000256" key="2">
    <source>
        <dbReference type="ARBA" id="ARBA00004812"/>
    </source>
</evidence>
<dbReference type="GO" id="GO:0004087">
    <property type="term" value="F:carbamoyl-phosphate synthase (ammonia) activity"/>
    <property type="evidence" value="ECO:0007669"/>
    <property type="project" value="UniProtKB-EC"/>
</dbReference>
<dbReference type="NCBIfam" id="NF009455">
    <property type="entry name" value="PRK12815.1"/>
    <property type="match status" value="1"/>
</dbReference>
<dbReference type="Gene3D" id="1.10.1030.10">
    <property type="entry name" value="Carbamoyl-phosphate synthetase, large subunit oligomerisation domain"/>
    <property type="match status" value="1"/>
</dbReference>
<dbReference type="SUPFAM" id="SSF48108">
    <property type="entry name" value="Carbamoyl phosphate synthetase, large subunit connection domain"/>
    <property type="match status" value="1"/>
</dbReference>
<dbReference type="FunFam" id="3.40.50.20:FF:000002">
    <property type="entry name" value="Carbamoyl-phosphate synthase large chain"/>
    <property type="match status" value="1"/>
</dbReference>
<dbReference type="AlphaFoldDB" id="A0A3S1BFK6"/>
<name>A0A3S1BFK6_9BACT</name>
<dbReference type="PROSITE" id="PS51257">
    <property type="entry name" value="PROKAR_LIPOPROTEIN"/>
    <property type="match status" value="1"/>
</dbReference>
<dbReference type="EMBL" id="RIAR02000001">
    <property type="protein sequence ID" value="NSL89631.1"/>
    <property type="molecule type" value="Genomic_DNA"/>
</dbReference>
<dbReference type="SUPFAM" id="SSF52440">
    <property type="entry name" value="PreATP-grasp domain"/>
    <property type="match status" value="2"/>
</dbReference>
<dbReference type="Gene3D" id="3.30.470.20">
    <property type="entry name" value="ATP-grasp fold, B domain"/>
    <property type="match status" value="2"/>
</dbReference>
<organism evidence="20 21">
    <name type="scientific">Chitinophaga solisilvae</name>
    <dbReference type="NCBI Taxonomy" id="1233460"/>
    <lineage>
        <taxon>Bacteria</taxon>
        <taxon>Pseudomonadati</taxon>
        <taxon>Bacteroidota</taxon>
        <taxon>Chitinophagia</taxon>
        <taxon>Chitinophagales</taxon>
        <taxon>Chitinophagaceae</taxon>
        <taxon>Chitinophaga</taxon>
    </lineage>
</organism>
<protein>
    <submittedName>
        <fullName evidence="20">Carbamoyl-phosphate synthase large subunit</fullName>
        <ecNumber evidence="20">6.3.5.5</ecNumber>
    </submittedName>
</protein>
<dbReference type="Pfam" id="PF25596">
    <property type="entry name" value="CPSase_L_D1"/>
    <property type="match status" value="2"/>
</dbReference>
<evidence type="ECO:0000256" key="18">
    <source>
        <dbReference type="ARBA" id="ARBA00062056"/>
    </source>
</evidence>
<keyword evidence="14" id="KW-0464">Manganese</keyword>
<dbReference type="Pfam" id="PF02787">
    <property type="entry name" value="CPSase_L_D3"/>
    <property type="match status" value="1"/>
</dbReference>
<evidence type="ECO:0000256" key="16">
    <source>
        <dbReference type="ARBA" id="ARBA00048816"/>
    </source>
</evidence>
<dbReference type="InterPro" id="IPR006275">
    <property type="entry name" value="CPSase_lsu"/>
</dbReference>
<dbReference type="Proteomes" id="UP000281028">
    <property type="component" value="Unassembled WGS sequence"/>
</dbReference>
<evidence type="ECO:0000256" key="4">
    <source>
        <dbReference type="ARBA" id="ARBA00009799"/>
    </source>
</evidence>
<dbReference type="FunFam" id="3.30.470.20:FF:000007">
    <property type="entry name" value="Carbamoyl-phosphate synthase large chain"/>
    <property type="match status" value="1"/>
</dbReference>
<accession>A0A3S1BFK6</accession>
<comment type="pathway">
    <text evidence="2">Pyrimidine metabolism; UMP biosynthesis via de novo pathway; (S)-dihydroorotate from bicarbonate: step 1/3.</text>
</comment>
<dbReference type="GO" id="GO:0005737">
    <property type="term" value="C:cytoplasm"/>
    <property type="evidence" value="ECO:0007669"/>
    <property type="project" value="TreeGrafter"/>
</dbReference>
<evidence type="ECO:0000256" key="3">
    <source>
        <dbReference type="ARBA" id="ARBA00005077"/>
    </source>
</evidence>
<keyword evidence="9" id="KW-0677">Repeat</keyword>
<dbReference type="InterPro" id="IPR005479">
    <property type="entry name" value="CPAse_ATP-bd"/>
</dbReference>
<feature type="domain" description="ATP-grasp" evidence="19">
    <location>
        <begin position="133"/>
        <end position="328"/>
    </location>
</feature>
<dbReference type="InterPro" id="IPR005480">
    <property type="entry name" value="CPSase_lsu_oligo"/>
</dbReference>
<dbReference type="InterPro" id="IPR013815">
    <property type="entry name" value="ATP_grasp_subdomain_1"/>
</dbReference>
<keyword evidence="5" id="KW-0055">Arginine biosynthesis</keyword>
<dbReference type="SMART" id="SM01096">
    <property type="entry name" value="CPSase_L_D3"/>
    <property type="match status" value="1"/>
</dbReference>
<dbReference type="GO" id="GO:0004088">
    <property type="term" value="F:carbamoyl-phosphate synthase (glutamine-hydrolyzing) activity"/>
    <property type="evidence" value="ECO:0007669"/>
    <property type="project" value="UniProtKB-EC"/>
</dbReference>
<dbReference type="PROSITE" id="PS00866">
    <property type="entry name" value="CPSASE_1"/>
    <property type="match status" value="1"/>
</dbReference>
<comment type="similarity">
    <text evidence="4">Belongs to the CarB family.</text>
</comment>
<evidence type="ECO:0000256" key="1">
    <source>
        <dbReference type="ARBA" id="ARBA00001936"/>
    </source>
</evidence>
<dbReference type="GO" id="GO:0005524">
    <property type="term" value="F:ATP binding"/>
    <property type="evidence" value="ECO:0007669"/>
    <property type="project" value="UniProtKB-UniRule"/>
</dbReference>
<dbReference type="FunFam" id="1.10.1030.10:FF:000002">
    <property type="entry name" value="Carbamoyl-phosphate synthase large chain"/>
    <property type="match status" value="1"/>
</dbReference>
<evidence type="ECO:0000256" key="8">
    <source>
        <dbReference type="ARBA" id="ARBA00022723"/>
    </source>
</evidence>
<keyword evidence="11" id="KW-0067">ATP-binding</keyword>
<evidence type="ECO:0000256" key="7">
    <source>
        <dbReference type="ARBA" id="ARBA00022605"/>
    </source>
</evidence>
<keyword evidence="13" id="KW-0665">Pyrimidine biosynthesis</keyword>
<dbReference type="PANTHER" id="PTHR11405:SF53">
    <property type="entry name" value="CARBAMOYL-PHOSPHATE SYNTHASE [AMMONIA], MITOCHONDRIAL"/>
    <property type="match status" value="1"/>
</dbReference>
<gene>
    <name evidence="20" type="primary">carB</name>
    <name evidence="20" type="ORF">ECE50_022510</name>
</gene>
<evidence type="ECO:0000256" key="13">
    <source>
        <dbReference type="ARBA" id="ARBA00022975"/>
    </source>
</evidence>
<dbReference type="InterPro" id="IPR011761">
    <property type="entry name" value="ATP-grasp"/>
</dbReference>
<dbReference type="PROSITE" id="PS50975">
    <property type="entry name" value="ATP_GRASP"/>
    <property type="match status" value="2"/>
</dbReference>
<evidence type="ECO:0000256" key="9">
    <source>
        <dbReference type="ARBA" id="ARBA00022737"/>
    </source>
</evidence>
<evidence type="ECO:0000256" key="11">
    <source>
        <dbReference type="ARBA" id="ARBA00022840"/>
    </source>
</evidence>
<evidence type="ECO:0000256" key="17">
    <source>
        <dbReference type="ARBA" id="ARBA00057223"/>
    </source>
</evidence>
<dbReference type="Gene3D" id="3.40.50.20">
    <property type="match status" value="2"/>
</dbReference>
<reference evidence="20" key="1">
    <citation type="submission" date="2020-05" db="EMBL/GenBank/DDBJ databases">
        <title>Chitinophaga laudate sp. nov., isolated from a tropical peat swamp.</title>
        <authorList>
            <person name="Goh C.B.S."/>
            <person name="Lee M.S."/>
            <person name="Parimannan S."/>
            <person name="Pasbakhsh P."/>
            <person name="Yule C.M."/>
            <person name="Rajandas H."/>
            <person name="Loke S."/>
            <person name="Croft L."/>
            <person name="Tan J.B.L."/>
        </authorList>
    </citation>
    <scope>NUCLEOTIDE SEQUENCE</scope>
    <source>
        <strain evidence="20">Mgbs1</strain>
    </source>
</reference>
<dbReference type="GO" id="GO:0006541">
    <property type="term" value="P:glutamine metabolic process"/>
    <property type="evidence" value="ECO:0007669"/>
    <property type="project" value="TreeGrafter"/>
</dbReference>
<dbReference type="Pfam" id="PF02786">
    <property type="entry name" value="CPSase_L_D2"/>
    <property type="match status" value="2"/>
</dbReference>
<evidence type="ECO:0000256" key="10">
    <source>
        <dbReference type="ARBA" id="ARBA00022741"/>
    </source>
</evidence>
<evidence type="ECO:0000256" key="14">
    <source>
        <dbReference type="ARBA" id="ARBA00023211"/>
    </source>
</evidence>
<dbReference type="PRINTS" id="PR00098">
    <property type="entry name" value="CPSASE"/>
</dbReference>
<sequence>MPKDSSIKSVLIIGSGPIIIGQACEFDYSGSQAARSLREEGIKVILINSNPATIMTDPMMADKVYLLPLTVESIEQILEENQIDAVLPTMGGQTALNLCKEVDELGIWEKHNVRLIGVDIKAIDKAEDREQFRQWMIQLGIPVAPARTANSFLEGKEFAQEIGFPLVIRPSFTLGGTGGGFVHSREDLDEALDRGLKASPIHEVLVEKAVLGWKEYELELLRDKNDNVVIICTVENLDPMGIHTGDSITVAPAMTLSDTAFQDMRNKAMMMMRDLGNFAGGCNVQFSLNPENEELIAIEINPRVSRSSALASKATGYPIAKIAAKLAIGYTLDELENQITRTTSAFFEPALDYVIVKMPRWNFDKFKGADDTLGLQMKSVGEVMAIGRTFPEALQKACQSLENDALGLGYYGKSLMKSEQLIEKLKRPTWDRIFRIKDALMAGASVKHIHQLTHIDRWFLHQIQDIVNLEKQLLEHDLESVPVEMLKDAKQMGFSDKQLSVLFGNCEEEEVYEKRKASNIVRTYKMVDTCSAEFEAKTPYFYSTFDIENESKVTDKKKIIVLGSGPNRIGQGIEFDYCCTHGLQAIQDCGYEAIMVNCNPETVSTDFDMADKLYFEPVFWEHLWEIIELEKPEGVIVQLGGQTALKLAKRLEEKGIKIIGTSFDNMDIAEDRGRFSDMLKDLGIPYPKYGTAYNTDDAIEVAKEVGYPVLVRPSYVLGGQRMRIVINEEELEESVLSLLRHLPGNKILIDHFLDRCQEAEIDGIFDGTDFHVMGVMEHIEPAGIHSGDSHALLPAFNLTPIEVTTMEYYAEKIARALNIRGLINIQFAIKDGKVFVIEANPRASRTTPFIAKAYQVPYLNIATKVMIGANKLSDFTIEKKLTGFAIKEPVFSFNKFPGVNKELGPEMKSTGEAIRFIKDLRDPYFRQLYKEKSMYLSK</sequence>
<proteinExistence type="inferred from homology"/>
<dbReference type="GO" id="GO:0046872">
    <property type="term" value="F:metal ion binding"/>
    <property type="evidence" value="ECO:0007669"/>
    <property type="project" value="UniProtKB-KW"/>
</dbReference>
<evidence type="ECO:0000256" key="5">
    <source>
        <dbReference type="ARBA" id="ARBA00022571"/>
    </source>
</evidence>
<comment type="pathway">
    <text evidence="3">Amino-acid biosynthesis; L-arginine biosynthesis; carbamoyl phosphate from bicarbonate: step 1/1.</text>
</comment>
<evidence type="ECO:0000313" key="21">
    <source>
        <dbReference type="Proteomes" id="UP000281028"/>
    </source>
</evidence>
<keyword evidence="21" id="KW-1185">Reference proteome</keyword>
<dbReference type="PROSITE" id="PS00867">
    <property type="entry name" value="CPSASE_2"/>
    <property type="match status" value="1"/>
</dbReference>
<dbReference type="FunFam" id="3.40.50.20:FF:000001">
    <property type="entry name" value="Carbamoyl-phosphate synthase large chain"/>
    <property type="match status" value="1"/>
</dbReference>
<dbReference type="InterPro" id="IPR036897">
    <property type="entry name" value="CarbamoylP_synth_lsu_oligo_sf"/>
</dbReference>
<comment type="function">
    <text evidence="17">Large subunit of the glutamine-dependent carbamoyl phosphate synthetase (CPSase). CPSase catalyzes the formation of carbamoyl phosphate from the ammonia moiety of glutamine, carbonate, and phosphate donated by ATP, constituting the first step of 2 biosynthetic pathways, one leading to arginine and/or urea and the other to pyrimidine nucleotides. The large subunit (synthetase) binds the substrates ammonia (free or transferred from glutamine from the small subunit), hydrogencarbonate and ATP and carries out an ATP-coupled ligase reaction, activating hydrogencarbonate by forming carboxy phosphate which reacts with ammonia to form carbamoyl phosphate.</text>
</comment>
<dbReference type="PANTHER" id="PTHR11405">
    <property type="entry name" value="CARBAMOYLTRANSFERASE FAMILY MEMBER"/>
    <property type="match status" value="1"/>
</dbReference>
<dbReference type="Gene3D" id="3.30.1490.20">
    <property type="entry name" value="ATP-grasp fold, A domain"/>
    <property type="match status" value="1"/>
</dbReference>
<keyword evidence="7" id="KW-0028">Amino-acid biosynthesis</keyword>
<comment type="catalytic activity">
    <reaction evidence="16">
        <text>hydrogencarbonate + L-glutamine + 2 ATP + H2O = carbamoyl phosphate + L-glutamate + 2 ADP + phosphate + 2 H(+)</text>
        <dbReference type="Rhea" id="RHEA:18633"/>
        <dbReference type="ChEBI" id="CHEBI:15377"/>
        <dbReference type="ChEBI" id="CHEBI:15378"/>
        <dbReference type="ChEBI" id="CHEBI:17544"/>
        <dbReference type="ChEBI" id="CHEBI:29985"/>
        <dbReference type="ChEBI" id="CHEBI:30616"/>
        <dbReference type="ChEBI" id="CHEBI:43474"/>
        <dbReference type="ChEBI" id="CHEBI:58228"/>
        <dbReference type="ChEBI" id="CHEBI:58359"/>
        <dbReference type="ChEBI" id="CHEBI:456216"/>
        <dbReference type="EC" id="6.3.5.5"/>
    </reaction>
</comment>
<dbReference type="EC" id="6.3.5.5" evidence="20"/>
<keyword evidence="12" id="KW-0460">Magnesium</keyword>
<dbReference type="SUPFAM" id="SSF56059">
    <property type="entry name" value="Glutathione synthetase ATP-binding domain-like"/>
    <property type="match status" value="2"/>
</dbReference>
<evidence type="ECO:0000313" key="20">
    <source>
        <dbReference type="EMBL" id="NSL89631.1"/>
    </source>
</evidence>
<dbReference type="OrthoDB" id="9804197at2"/>
<dbReference type="NCBIfam" id="NF003671">
    <property type="entry name" value="PRK05294.1"/>
    <property type="match status" value="1"/>
</dbReference>
<dbReference type="GO" id="GO:0006221">
    <property type="term" value="P:pyrimidine nucleotide biosynthetic process"/>
    <property type="evidence" value="ECO:0007669"/>
    <property type="project" value="UniProtKB-KW"/>
</dbReference>
<comment type="caution">
    <text evidence="20">The sequence shown here is derived from an EMBL/GenBank/DDBJ whole genome shotgun (WGS) entry which is preliminary data.</text>
</comment>
<dbReference type="FunFam" id="3.30.470.20:FF:000026">
    <property type="entry name" value="Carbamoyl-phosphate synthase large chain"/>
    <property type="match status" value="1"/>
</dbReference>
<evidence type="ECO:0000256" key="15">
    <source>
        <dbReference type="ARBA" id="ARBA00047359"/>
    </source>
</evidence>
<keyword evidence="10" id="KW-0547">Nucleotide-binding</keyword>
<keyword evidence="6 20" id="KW-0436">Ligase</keyword>
<evidence type="ECO:0000256" key="6">
    <source>
        <dbReference type="ARBA" id="ARBA00022598"/>
    </source>
</evidence>
<keyword evidence="8" id="KW-0479">Metal-binding</keyword>
<dbReference type="GO" id="GO:0006526">
    <property type="term" value="P:L-arginine biosynthetic process"/>
    <property type="evidence" value="ECO:0007669"/>
    <property type="project" value="UniProtKB-KW"/>
</dbReference>
<comment type="subunit">
    <text evidence="18">Composed of two chains; the small (or glutamine) chain promotes the hydrolysis of glutamine to ammonia, which is used by the large (or ammonia) chain to synthesize carbamoyl phosphate. Tetramer of heterodimers (alpha,beta)4.</text>
</comment>
<evidence type="ECO:0000256" key="12">
    <source>
        <dbReference type="ARBA" id="ARBA00022842"/>
    </source>
</evidence>
<dbReference type="InterPro" id="IPR005483">
    <property type="entry name" value="CPSase_dom"/>
</dbReference>
<dbReference type="InterPro" id="IPR016185">
    <property type="entry name" value="PreATP-grasp_dom_sf"/>
</dbReference>
<dbReference type="NCBIfam" id="TIGR01369">
    <property type="entry name" value="CPSaseII_lrg"/>
    <property type="match status" value="1"/>
</dbReference>
<evidence type="ECO:0000259" key="19">
    <source>
        <dbReference type="PROSITE" id="PS50975"/>
    </source>
</evidence>